<gene>
    <name evidence="3" type="ORF">OYG11_11030</name>
</gene>
<dbReference type="PANTHER" id="PTHR37984">
    <property type="entry name" value="PROTEIN CBG26694"/>
    <property type="match status" value="1"/>
</dbReference>
<dbReference type="Gene3D" id="3.30.70.270">
    <property type="match status" value="1"/>
</dbReference>
<feature type="domain" description="Reverse transcriptase/retrotransposon-derived protein RNase H-like" evidence="2">
    <location>
        <begin position="87"/>
        <end position="167"/>
    </location>
</feature>
<evidence type="ECO:0000313" key="3">
    <source>
        <dbReference type="EMBL" id="MCY6524734.1"/>
    </source>
</evidence>
<protein>
    <submittedName>
        <fullName evidence="3">RNase H-like domain-containing protein</fullName>
    </submittedName>
</protein>
<dbReference type="InterPro" id="IPR041577">
    <property type="entry name" value="RT_RNaseH_2"/>
</dbReference>
<reference evidence="3" key="2">
    <citation type="submission" date="2022-12" db="EMBL/GenBank/DDBJ databases">
        <authorList>
            <person name="Kardos G."/>
            <person name="Sarkozi R."/>
            <person name="Laczko L."/>
            <person name="Marton S."/>
            <person name="Makrai L."/>
            <person name="Banyai K."/>
            <person name="Fodor L."/>
        </authorList>
    </citation>
    <scope>NUCLEOTIDE SEQUENCE</scope>
    <source>
        <strain evidence="3">84/14</strain>
    </source>
</reference>
<accession>A0A9Q4DK74</accession>
<dbReference type="RefSeq" id="WP_267991773.1">
    <property type="nucleotide sequence ID" value="NZ_JAPQFC010000009.1"/>
</dbReference>
<dbReference type="InterPro" id="IPR043128">
    <property type="entry name" value="Rev_trsase/Diguanyl_cyclase"/>
</dbReference>
<feature type="non-terminal residue" evidence="3">
    <location>
        <position position="1"/>
    </location>
</feature>
<sequence>YKIRLNPHKCVFCVGSGHLLGFVVSKDGIRLDPCKVQAIINLPPPSNLLQIQKLQGKANFLRRFIPNYAELAKGYTRLLKKEVPFVWDQVAQASFDALKDSLMKASLMYAPDYQRDFNLYLAAANTTITMVLVQEVDGIEHPIYYLSKNLNDTESKYSYVEKLALAAI</sequence>
<evidence type="ECO:0000256" key="1">
    <source>
        <dbReference type="ARBA" id="ARBA00023268"/>
    </source>
</evidence>
<evidence type="ECO:0000313" key="4">
    <source>
        <dbReference type="Proteomes" id="UP001077788"/>
    </source>
</evidence>
<dbReference type="GO" id="GO:0003824">
    <property type="term" value="F:catalytic activity"/>
    <property type="evidence" value="ECO:0007669"/>
    <property type="project" value="UniProtKB-KW"/>
</dbReference>
<organism evidence="3 4">
    <name type="scientific">Actinobacillus pleuropneumoniae</name>
    <name type="common">Haemophilus pleuropneumoniae</name>
    <dbReference type="NCBI Taxonomy" id="715"/>
    <lineage>
        <taxon>Bacteria</taxon>
        <taxon>Pseudomonadati</taxon>
        <taxon>Pseudomonadota</taxon>
        <taxon>Gammaproteobacteria</taxon>
        <taxon>Pasteurellales</taxon>
        <taxon>Pasteurellaceae</taxon>
        <taxon>Actinobacillus</taxon>
    </lineage>
</organism>
<proteinExistence type="predicted"/>
<dbReference type="FunFam" id="3.30.70.270:FF:000063">
    <property type="entry name" value="Zinc knuckle domaincontaining protein"/>
    <property type="match status" value="1"/>
</dbReference>
<evidence type="ECO:0000259" key="2">
    <source>
        <dbReference type="Pfam" id="PF17919"/>
    </source>
</evidence>
<dbReference type="Gene3D" id="3.10.20.370">
    <property type="match status" value="1"/>
</dbReference>
<dbReference type="Proteomes" id="UP001077788">
    <property type="component" value="Unassembled WGS sequence"/>
</dbReference>
<comment type="caution">
    <text evidence="3">The sequence shown here is derived from an EMBL/GenBank/DDBJ whole genome shotgun (WGS) entry which is preliminary data.</text>
</comment>
<dbReference type="SUPFAM" id="SSF56672">
    <property type="entry name" value="DNA/RNA polymerases"/>
    <property type="match status" value="1"/>
</dbReference>
<dbReference type="Pfam" id="PF17919">
    <property type="entry name" value="RT_RNaseH_2"/>
    <property type="match status" value="1"/>
</dbReference>
<name>A0A9Q4DK74_ACTPL</name>
<dbReference type="AlphaFoldDB" id="A0A9Q4DK74"/>
<dbReference type="InterPro" id="IPR043502">
    <property type="entry name" value="DNA/RNA_pol_sf"/>
</dbReference>
<keyword evidence="1" id="KW-0511">Multifunctional enzyme</keyword>
<dbReference type="InterPro" id="IPR050951">
    <property type="entry name" value="Retrovirus_Pol_polyprotein"/>
</dbReference>
<reference evidence="3" key="1">
    <citation type="journal article" date="2021" name="Vet Sci">
        <title>O-Serogroups and Pathovirotypes of Escherichia coli Isolated from Post-Weaning Piglets Showing Diarrhoea and/or Oedema in South Korea.</title>
        <authorList>
            <person name="Byun J.W."/>
            <person name="Moon B.Y."/>
            <person name="Do K.H."/>
            <person name="Lee K."/>
            <person name="Lee H.Y."/>
            <person name="Kim W.I."/>
            <person name="So B."/>
            <person name="Lee W.K."/>
        </authorList>
    </citation>
    <scope>NUCLEOTIDE SEQUENCE</scope>
    <source>
        <strain evidence="3">84/14</strain>
    </source>
</reference>
<dbReference type="EMBL" id="JAPQFC010000009">
    <property type="protein sequence ID" value="MCY6524734.1"/>
    <property type="molecule type" value="Genomic_DNA"/>
</dbReference>
<dbReference type="PANTHER" id="PTHR37984:SF5">
    <property type="entry name" value="PROTEIN NYNRIN-LIKE"/>
    <property type="match status" value="1"/>
</dbReference>